<protein>
    <submittedName>
        <fullName evidence="1">Gamma-HCH dehydrohalogenase</fullName>
    </submittedName>
</protein>
<proteinExistence type="predicted"/>
<organism evidence="1">
    <name type="scientific">Burkholderia pseudomallei</name>
    <name type="common">Pseudomonas pseudomallei</name>
    <dbReference type="NCBI Taxonomy" id="28450"/>
    <lineage>
        <taxon>Bacteria</taxon>
        <taxon>Pseudomonadati</taxon>
        <taxon>Pseudomonadota</taxon>
        <taxon>Betaproteobacteria</taxon>
        <taxon>Burkholderiales</taxon>
        <taxon>Burkholderiaceae</taxon>
        <taxon>Burkholderia</taxon>
        <taxon>pseudomallei group</taxon>
    </lineage>
</organism>
<reference evidence="1" key="1">
    <citation type="submission" date="2008-10" db="EMBL/GenBank/DDBJ databases">
        <title>Purification and characterization of gamma-HCH dehydrohalogenase from Burkholderia pseudomallei T4.</title>
        <authorList>
            <person name="Krishnan M."/>
            <person name="Machaiah M."/>
            <person name="Mahadevu R.-M."/>
            <person name="Palluvar R."/>
            <person name="Gowda L."/>
            <person name="Singh T."/>
        </authorList>
    </citation>
    <scope>NUCLEOTIDE SEQUENCE</scope>
    <source>
        <strain evidence="1">T4</strain>
    </source>
</reference>
<feature type="non-terminal residue" evidence="1">
    <location>
        <position position="120"/>
    </location>
</feature>
<dbReference type="AlphaFoldDB" id="D4HN13"/>
<gene>
    <name evidence="1" type="primary">HCH-DHL-2</name>
</gene>
<dbReference type="EMBL" id="FJ430709">
    <property type="protein sequence ID" value="ACO24749.1"/>
    <property type="molecule type" value="Genomic_DNA"/>
</dbReference>
<name>D4HN13_BURPE</name>
<feature type="non-terminal residue" evidence="1">
    <location>
        <position position="1"/>
    </location>
</feature>
<evidence type="ECO:0000313" key="1">
    <source>
        <dbReference type="EMBL" id="ACO24749.1"/>
    </source>
</evidence>
<accession>D4HN13</accession>
<sequence>MFYRELTDYQTQRLYWPAAKWCCVGWATDRPYYFHDMKDHCGCEYQHKDYYLCKMSWMNRYQVGRLDCDCVLRVAHHWCCVRPQSGQMSRYSRCALPMWCGTTRGHCCPMNRNMWDVDMR</sequence>